<evidence type="ECO:0000313" key="3">
    <source>
        <dbReference type="Proteomes" id="UP000828251"/>
    </source>
</evidence>
<protein>
    <recommendedName>
        <fullName evidence="1">DUF4283 domain-containing protein</fullName>
    </recommendedName>
</protein>
<evidence type="ECO:0000259" key="1">
    <source>
        <dbReference type="Pfam" id="PF14111"/>
    </source>
</evidence>
<dbReference type="InterPro" id="IPR025558">
    <property type="entry name" value="DUF4283"/>
</dbReference>
<dbReference type="Pfam" id="PF14111">
    <property type="entry name" value="DUF4283"/>
    <property type="match status" value="1"/>
</dbReference>
<gene>
    <name evidence="2" type="ORF">J1N35_009717</name>
</gene>
<dbReference type="Proteomes" id="UP000828251">
    <property type="component" value="Unassembled WGS sequence"/>
</dbReference>
<keyword evidence="3" id="KW-1185">Reference proteome</keyword>
<organism evidence="2 3">
    <name type="scientific">Gossypium stocksii</name>
    <dbReference type="NCBI Taxonomy" id="47602"/>
    <lineage>
        <taxon>Eukaryota</taxon>
        <taxon>Viridiplantae</taxon>
        <taxon>Streptophyta</taxon>
        <taxon>Embryophyta</taxon>
        <taxon>Tracheophyta</taxon>
        <taxon>Spermatophyta</taxon>
        <taxon>Magnoliopsida</taxon>
        <taxon>eudicotyledons</taxon>
        <taxon>Gunneridae</taxon>
        <taxon>Pentapetalae</taxon>
        <taxon>rosids</taxon>
        <taxon>malvids</taxon>
        <taxon>Malvales</taxon>
        <taxon>Malvaceae</taxon>
        <taxon>Malvoideae</taxon>
        <taxon>Gossypium</taxon>
    </lineage>
</organism>
<feature type="domain" description="DUF4283" evidence="1">
    <location>
        <begin position="36"/>
        <end position="110"/>
    </location>
</feature>
<name>A0A9D3VYT8_9ROSI</name>
<comment type="caution">
    <text evidence="2">The sequence shown here is derived from an EMBL/GenBank/DDBJ whole genome shotgun (WGS) entry which is preliminary data.</text>
</comment>
<evidence type="ECO:0000313" key="2">
    <source>
        <dbReference type="EMBL" id="KAH1105949.1"/>
    </source>
</evidence>
<accession>A0A9D3VYT8</accession>
<reference evidence="2 3" key="1">
    <citation type="journal article" date="2021" name="Plant Biotechnol. J.">
        <title>Multi-omics assisted identification of the key and species-specific regulatory components of drought-tolerant mechanisms in Gossypium stocksii.</title>
        <authorList>
            <person name="Yu D."/>
            <person name="Ke L."/>
            <person name="Zhang D."/>
            <person name="Wu Y."/>
            <person name="Sun Y."/>
            <person name="Mei J."/>
            <person name="Sun J."/>
            <person name="Sun Y."/>
        </authorList>
    </citation>
    <scope>NUCLEOTIDE SEQUENCE [LARGE SCALE GENOMIC DNA]</scope>
    <source>
        <strain evidence="3">cv. E1</strain>
        <tissue evidence="2">Leaf</tissue>
    </source>
</reference>
<dbReference type="OrthoDB" id="1750606at2759"/>
<sequence length="119" mass="13752">MAVSQGVRTDLENLRIMDEEDEPLLAEGGDFSGNSDYDFCLVGRVLIDSVVNFTALKNTLADLWHPLMGVTIKEEANKRILFRFFSEVDLNKVLEGMPWFFNRHLVVLHRLIRGKTRLW</sequence>
<dbReference type="AlphaFoldDB" id="A0A9D3VYT8"/>
<dbReference type="EMBL" id="JAIQCV010000004">
    <property type="protein sequence ID" value="KAH1105949.1"/>
    <property type="molecule type" value="Genomic_DNA"/>
</dbReference>
<proteinExistence type="predicted"/>